<feature type="transmembrane region" description="Helical" evidence="1">
    <location>
        <begin position="153"/>
        <end position="173"/>
    </location>
</feature>
<feature type="transmembrane region" description="Helical" evidence="1">
    <location>
        <begin position="204"/>
        <end position="226"/>
    </location>
</feature>
<proteinExistence type="predicted"/>
<keyword evidence="1" id="KW-1133">Transmembrane helix</keyword>
<reference evidence="2 3" key="1">
    <citation type="submission" date="2017-06" db="EMBL/GenBank/DDBJ databases">
        <authorList>
            <person name="Kim H.J."/>
            <person name="Triplett B.A."/>
        </authorList>
    </citation>
    <scope>NUCLEOTIDE SEQUENCE [LARGE SCALE GENOMIC DNA]</scope>
    <source>
        <strain evidence="2 3">DSM 43151</strain>
    </source>
</reference>
<keyword evidence="1" id="KW-0472">Membrane</keyword>
<evidence type="ECO:0000313" key="3">
    <source>
        <dbReference type="Proteomes" id="UP000198415"/>
    </source>
</evidence>
<evidence type="ECO:0000256" key="1">
    <source>
        <dbReference type="SAM" id="Phobius"/>
    </source>
</evidence>
<keyword evidence="3" id="KW-1185">Reference proteome</keyword>
<keyword evidence="1" id="KW-0812">Transmembrane</keyword>
<gene>
    <name evidence="2" type="ORF">SAMN06264365_105131</name>
</gene>
<sequence>MIGRLMSLVWAELTLLRRSPLAVVNALLLPLALGVGWLLLAENTGKGTDGDTTAMQLLMLLSFTPYAGVTTALAARRADLVLKRMRTTALPPLAVISGLAAPYAVLTAGQIAVLTALHPPPRWWPLLVTAVTGTVLAVALAFATAAFTPVPELAQLTTTPGVLAFFGGGMWLLHTGDASWPMRAVPGVPVAELARAAWQDGTPIWPALSATAVLTTAAVALAVRAFRWEPRR</sequence>
<feature type="transmembrane region" description="Helical" evidence="1">
    <location>
        <begin position="123"/>
        <end position="146"/>
    </location>
</feature>
<dbReference type="RefSeq" id="WP_089293840.1">
    <property type="nucleotide sequence ID" value="NZ_BOMU01000035.1"/>
</dbReference>
<accession>A0A238YS41</accession>
<protein>
    <submittedName>
        <fullName evidence="2">ABC-2 type transport system permease protein</fullName>
    </submittedName>
</protein>
<feature type="transmembrane region" description="Helical" evidence="1">
    <location>
        <begin position="21"/>
        <end position="41"/>
    </location>
</feature>
<dbReference type="AlphaFoldDB" id="A0A238YS41"/>
<name>A0A238YS41_9ACTN</name>
<dbReference type="Proteomes" id="UP000198415">
    <property type="component" value="Unassembled WGS sequence"/>
</dbReference>
<evidence type="ECO:0000313" key="2">
    <source>
        <dbReference type="EMBL" id="SNR73782.1"/>
    </source>
</evidence>
<dbReference type="OrthoDB" id="3399482at2"/>
<organism evidence="2 3">
    <name type="scientific">Actinoplanes regularis</name>
    <dbReference type="NCBI Taxonomy" id="52697"/>
    <lineage>
        <taxon>Bacteria</taxon>
        <taxon>Bacillati</taxon>
        <taxon>Actinomycetota</taxon>
        <taxon>Actinomycetes</taxon>
        <taxon>Micromonosporales</taxon>
        <taxon>Micromonosporaceae</taxon>
        <taxon>Actinoplanes</taxon>
    </lineage>
</organism>
<feature type="transmembrane region" description="Helical" evidence="1">
    <location>
        <begin position="53"/>
        <end position="73"/>
    </location>
</feature>
<dbReference type="EMBL" id="FZNR01000005">
    <property type="protein sequence ID" value="SNR73782.1"/>
    <property type="molecule type" value="Genomic_DNA"/>
</dbReference>
<feature type="transmembrane region" description="Helical" evidence="1">
    <location>
        <begin position="93"/>
        <end position="117"/>
    </location>
</feature>